<organism evidence="8">
    <name type="scientific">uncultured prokaryote</name>
    <dbReference type="NCBI Taxonomy" id="198431"/>
    <lineage>
        <taxon>unclassified sequences</taxon>
        <taxon>environmental samples</taxon>
    </lineage>
</organism>
<comment type="similarity">
    <text evidence="1">In the C-terminal section; belongs to the class-I pyridoxal-phosphate-dependent aminotransferase family.</text>
</comment>
<dbReference type="InterPro" id="IPR015424">
    <property type="entry name" value="PyrdxlP-dep_Trfase"/>
</dbReference>
<keyword evidence="2" id="KW-0663">Pyridoxal phosphate</keyword>
<evidence type="ECO:0000256" key="1">
    <source>
        <dbReference type="ARBA" id="ARBA00005384"/>
    </source>
</evidence>
<name>H5SLV3_9ZZZZ</name>
<dbReference type="SMART" id="SM00345">
    <property type="entry name" value="HTH_GNTR"/>
    <property type="match status" value="1"/>
</dbReference>
<dbReference type="GO" id="GO:0003677">
    <property type="term" value="F:DNA binding"/>
    <property type="evidence" value="ECO:0007669"/>
    <property type="project" value="UniProtKB-KW"/>
</dbReference>
<feature type="region of interest" description="Disordered" evidence="6">
    <location>
        <begin position="86"/>
        <end position="110"/>
    </location>
</feature>
<keyword evidence="5" id="KW-0804">Transcription</keyword>
<dbReference type="SUPFAM" id="SSF46785">
    <property type="entry name" value="Winged helix' DNA-binding domain"/>
    <property type="match status" value="1"/>
</dbReference>
<dbReference type="GO" id="GO:0003700">
    <property type="term" value="F:DNA-binding transcription factor activity"/>
    <property type="evidence" value="ECO:0007669"/>
    <property type="project" value="InterPro"/>
</dbReference>
<evidence type="ECO:0000259" key="7">
    <source>
        <dbReference type="PROSITE" id="PS50949"/>
    </source>
</evidence>
<reference evidence="8" key="2">
    <citation type="journal article" date="2012" name="PLoS ONE">
        <title>A Deeply Branching Thermophilic Bacterium with an Ancient Acetyl-CoA Pathway Dominates a Subsurface Ecosystem.</title>
        <authorList>
            <person name="Takami H."/>
            <person name="Noguchi H."/>
            <person name="Takaki Y."/>
            <person name="Uchiyama I."/>
            <person name="Toyoda A."/>
            <person name="Nishi S."/>
            <person name="Chee G.-J."/>
            <person name="Arai W."/>
            <person name="Nunoura T."/>
            <person name="Itoh T."/>
            <person name="Hattori M."/>
            <person name="Takai K."/>
        </authorList>
    </citation>
    <scope>NUCLEOTIDE SEQUENCE</scope>
</reference>
<keyword evidence="4" id="KW-0238">DNA-binding</keyword>
<keyword evidence="3" id="KW-0805">Transcription regulation</keyword>
<protein>
    <submittedName>
        <fullName evidence="8">Transcriptional regulator</fullName>
    </submittedName>
</protein>
<sequence length="482" mass="53162">MELSFTVRGRPRAQELAQQIRLAILEGRLRAGTRLPSTRALAESLGCSRTLVTAVYEELVAEGYLEARRGSGTYVAAELPVGSVVTEGVESPPPQWLEPLRNPDGDSPGSDECRVDFTLARQVVEPVSRRSWARMWRAVGRQSPPRDAGPPEGDPGLREAIAEYLGRARALRCGPDDVVVTTGGVRALDLVAQAVLRPGDPVAVEEPGYPAARRTLEDRGAVLLPVRVDDDGLRVVELGSAPLVVYVTPSHQYPLGVRMSVSRRVALLEWAARHDRLVVEDDYDSELRFDGPPLPALAGMDRAGRVVYVGTFSKILAPGLRLGYVVAPRWLRERLVRLRERSGDRVPWPVQRALAAFLAGGDFDRHVRRVRRQYAERRSALREALQPASGVARLRGMEAGLHAFLEFAPELDELHLAEVARRRGVRVSPLAPFYLGTPDRRGWLLAYGGLSTQQVWWGARVLTEVLLESAQLRAKEPVGSRP</sequence>
<dbReference type="InterPro" id="IPR004839">
    <property type="entry name" value="Aminotransferase_I/II_large"/>
</dbReference>
<dbReference type="InterPro" id="IPR036390">
    <property type="entry name" value="WH_DNA-bd_sf"/>
</dbReference>
<dbReference type="SUPFAM" id="SSF53383">
    <property type="entry name" value="PLP-dependent transferases"/>
    <property type="match status" value="1"/>
</dbReference>
<dbReference type="CDD" id="cd07377">
    <property type="entry name" value="WHTH_GntR"/>
    <property type="match status" value="1"/>
</dbReference>
<reference evidence="8" key="1">
    <citation type="journal article" date="2005" name="Environ. Microbiol.">
        <title>Genetic and functional properties of uncultivated thermophilic crenarchaeotes from a subsurface gold mine as revealed by analysis of genome fragments.</title>
        <authorList>
            <person name="Nunoura T."/>
            <person name="Hirayama H."/>
            <person name="Takami H."/>
            <person name="Oida H."/>
            <person name="Nishi S."/>
            <person name="Shimamura S."/>
            <person name="Suzuki Y."/>
            <person name="Inagaki F."/>
            <person name="Takai K."/>
            <person name="Nealson K.H."/>
            <person name="Horikoshi K."/>
        </authorList>
    </citation>
    <scope>NUCLEOTIDE SEQUENCE</scope>
</reference>
<dbReference type="PANTHER" id="PTHR46577:SF1">
    <property type="entry name" value="HTH-TYPE TRANSCRIPTIONAL REGULATORY PROTEIN GABR"/>
    <property type="match status" value="1"/>
</dbReference>
<dbReference type="GO" id="GO:0030170">
    <property type="term" value="F:pyridoxal phosphate binding"/>
    <property type="evidence" value="ECO:0007669"/>
    <property type="project" value="InterPro"/>
</dbReference>
<evidence type="ECO:0000256" key="3">
    <source>
        <dbReference type="ARBA" id="ARBA00023015"/>
    </source>
</evidence>
<gene>
    <name evidence="8" type="ORF">HGMM_F47C12C16</name>
</gene>
<feature type="domain" description="HTH gntR-type" evidence="7">
    <location>
        <begin position="10"/>
        <end position="78"/>
    </location>
</feature>
<evidence type="ECO:0000256" key="4">
    <source>
        <dbReference type="ARBA" id="ARBA00023125"/>
    </source>
</evidence>
<dbReference type="CDD" id="cd00609">
    <property type="entry name" value="AAT_like"/>
    <property type="match status" value="1"/>
</dbReference>
<evidence type="ECO:0000256" key="6">
    <source>
        <dbReference type="SAM" id="MobiDB-lite"/>
    </source>
</evidence>
<dbReference type="Pfam" id="PF00155">
    <property type="entry name" value="Aminotran_1_2"/>
    <property type="match status" value="1"/>
</dbReference>
<dbReference type="InterPro" id="IPR051446">
    <property type="entry name" value="HTH_trans_reg/aminotransferase"/>
</dbReference>
<dbReference type="Pfam" id="PF00392">
    <property type="entry name" value="GntR"/>
    <property type="match status" value="1"/>
</dbReference>
<dbReference type="EMBL" id="AP011767">
    <property type="protein sequence ID" value="BAL57139.1"/>
    <property type="molecule type" value="Genomic_DNA"/>
</dbReference>
<dbReference type="InterPro" id="IPR000524">
    <property type="entry name" value="Tscrpt_reg_HTH_GntR"/>
</dbReference>
<dbReference type="InterPro" id="IPR036388">
    <property type="entry name" value="WH-like_DNA-bd_sf"/>
</dbReference>
<dbReference type="PRINTS" id="PR00035">
    <property type="entry name" value="HTHGNTR"/>
</dbReference>
<evidence type="ECO:0000256" key="2">
    <source>
        <dbReference type="ARBA" id="ARBA00022898"/>
    </source>
</evidence>
<dbReference type="Gene3D" id="1.10.10.10">
    <property type="entry name" value="Winged helix-like DNA-binding domain superfamily/Winged helix DNA-binding domain"/>
    <property type="match status" value="1"/>
</dbReference>
<accession>H5SLV3</accession>
<dbReference type="Gene3D" id="3.40.640.10">
    <property type="entry name" value="Type I PLP-dependent aspartate aminotransferase-like (Major domain)"/>
    <property type="match status" value="1"/>
</dbReference>
<dbReference type="PANTHER" id="PTHR46577">
    <property type="entry name" value="HTH-TYPE TRANSCRIPTIONAL REGULATORY PROTEIN GABR"/>
    <property type="match status" value="1"/>
</dbReference>
<evidence type="ECO:0000256" key="5">
    <source>
        <dbReference type="ARBA" id="ARBA00023163"/>
    </source>
</evidence>
<evidence type="ECO:0000313" key="8">
    <source>
        <dbReference type="EMBL" id="BAL57139.1"/>
    </source>
</evidence>
<dbReference type="AlphaFoldDB" id="H5SLV3"/>
<dbReference type="PROSITE" id="PS50949">
    <property type="entry name" value="HTH_GNTR"/>
    <property type="match status" value="1"/>
</dbReference>
<proteinExistence type="inferred from homology"/>
<dbReference type="InterPro" id="IPR015421">
    <property type="entry name" value="PyrdxlP-dep_Trfase_major"/>
</dbReference>